<protein>
    <submittedName>
        <fullName evidence="2">Uncharacterized protein</fullName>
    </submittedName>
</protein>
<feature type="transmembrane region" description="Helical" evidence="1">
    <location>
        <begin position="9"/>
        <end position="36"/>
    </location>
</feature>
<proteinExistence type="predicted"/>
<accession>A0AAE7WEU2</accession>
<evidence type="ECO:0000256" key="1">
    <source>
        <dbReference type="SAM" id="Phobius"/>
    </source>
</evidence>
<sequence length="70" mass="7553">MDLKALGKVLLVLGLALVLSGAVYVGLVAAFGVYYAGMFVDVMVTLVLAKVFVIDVLKHVYEGFKDTPYK</sequence>
<keyword evidence="3" id="KW-1185">Reference proteome</keyword>
<evidence type="ECO:0000313" key="3">
    <source>
        <dbReference type="Proteomes" id="UP000827296"/>
    </source>
</evidence>
<keyword evidence="1" id="KW-1133">Transmembrane helix</keyword>
<keyword evidence="1" id="KW-0472">Membrane</keyword>
<organism evidence="2 3">
    <name type="scientific">Enterococcus phage SSsP-1</name>
    <dbReference type="NCBI Taxonomy" id="2859527"/>
    <lineage>
        <taxon>Viruses</taxon>
        <taxon>Duplodnaviria</taxon>
        <taxon>Heunggongvirae</taxon>
        <taxon>Uroviricota</taxon>
        <taxon>Caudoviricetes</taxon>
        <taxon>Saphexavirus</taxon>
        <taxon>Saphexavirus SSsP1</taxon>
    </lineage>
</organism>
<reference evidence="2 3" key="1">
    <citation type="journal article" date="2022" name="Viruses">
        <title>Two Novel Lytic Bacteriophages Infecting Enterococcus spp. Are Promising Candidates for Targeted Antibacterial Therapy.</title>
        <authorList>
            <person name="Tkachev P.V."/>
            <person name="Pchelin I.M."/>
            <person name="Azarov D.V."/>
            <person name="Gorshkov A.N."/>
            <person name="Shamova O.V."/>
            <person name="Dmitriev A.V."/>
            <person name="Goncharov A.E."/>
        </authorList>
    </citation>
    <scope>NUCLEOTIDE SEQUENCE [LARGE SCALE GENOMIC DNA]</scope>
</reference>
<dbReference type="Proteomes" id="UP000827296">
    <property type="component" value="Segment"/>
</dbReference>
<name>A0AAE7WEU2_9CAUD</name>
<feature type="transmembrane region" description="Helical" evidence="1">
    <location>
        <begin position="42"/>
        <end position="61"/>
    </location>
</feature>
<dbReference type="EMBL" id="MZ333457">
    <property type="protein sequence ID" value="QYI86624.1"/>
    <property type="molecule type" value="Genomic_DNA"/>
</dbReference>
<keyword evidence="1" id="KW-0812">Transmembrane</keyword>
<evidence type="ECO:0000313" key="2">
    <source>
        <dbReference type="EMBL" id="QYI86624.1"/>
    </source>
</evidence>